<name>A0A915HHD0_ROMCU</name>
<organism evidence="1 2">
    <name type="scientific">Romanomermis culicivorax</name>
    <name type="common">Nematode worm</name>
    <dbReference type="NCBI Taxonomy" id="13658"/>
    <lineage>
        <taxon>Eukaryota</taxon>
        <taxon>Metazoa</taxon>
        <taxon>Ecdysozoa</taxon>
        <taxon>Nematoda</taxon>
        <taxon>Enoplea</taxon>
        <taxon>Dorylaimia</taxon>
        <taxon>Mermithida</taxon>
        <taxon>Mermithoidea</taxon>
        <taxon>Mermithidae</taxon>
        <taxon>Romanomermis</taxon>
    </lineage>
</organism>
<sequence>MLRYLHLASFVCYL</sequence>
<evidence type="ECO:0000313" key="1">
    <source>
        <dbReference type="Proteomes" id="UP000887565"/>
    </source>
</evidence>
<keyword evidence="1" id="KW-1185">Reference proteome</keyword>
<protein>
    <submittedName>
        <fullName evidence="2">Uncharacterized protein</fullName>
    </submittedName>
</protein>
<reference evidence="2" key="1">
    <citation type="submission" date="2022-11" db="UniProtKB">
        <authorList>
            <consortium name="WormBaseParasite"/>
        </authorList>
    </citation>
    <scope>IDENTIFICATION</scope>
</reference>
<dbReference type="Proteomes" id="UP000887565">
    <property type="component" value="Unplaced"/>
</dbReference>
<proteinExistence type="predicted"/>
<evidence type="ECO:0000313" key="2">
    <source>
        <dbReference type="WBParaSite" id="nRc.2.0.1.t00844-RA"/>
    </source>
</evidence>
<dbReference type="WBParaSite" id="nRc.2.0.1.t00844-RA">
    <property type="protein sequence ID" value="nRc.2.0.1.t00844-RA"/>
    <property type="gene ID" value="nRc.2.0.1.g00844"/>
</dbReference>
<accession>A0A915HHD0</accession>